<dbReference type="AlphaFoldDB" id="A0A9P9DRR0"/>
<feature type="non-terminal residue" evidence="9">
    <location>
        <position position="394"/>
    </location>
</feature>
<evidence type="ECO:0000259" key="8">
    <source>
        <dbReference type="PROSITE" id="PS50048"/>
    </source>
</evidence>
<evidence type="ECO:0000313" key="10">
    <source>
        <dbReference type="Proteomes" id="UP000738349"/>
    </source>
</evidence>
<dbReference type="SUPFAM" id="SSF57701">
    <property type="entry name" value="Zn2/Cys6 DNA-binding domain"/>
    <property type="match status" value="1"/>
</dbReference>
<evidence type="ECO:0000256" key="2">
    <source>
        <dbReference type="ARBA" id="ARBA00022723"/>
    </source>
</evidence>
<dbReference type="PROSITE" id="PS50048">
    <property type="entry name" value="ZN2_CY6_FUNGAL_2"/>
    <property type="match status" value="1"/>
</dbReference>
<dbReference type="Proteomes" id="UP000738349">
    <property type="component" value="Unassembled WGS sequence"/>
</dbReference>
<reference evidence="9" key="1">
    <citation type="journal article" date="2021" name="Nat. Commun.">
        <title>Genetic determinants of endophytism in the Arabidopsis root mycobiome.</title>
        <authorList>
            <person name="Mesny F."/>
            <person name="Miyauchi S."/>
            <person name="Thiergart T."/>
            <person name="Pickel B."/>
            <person name="Atanasova L."/>
            <person name="Karlsson M."/>
            <person name="Huettel B."/>
            <person name="Barry K.W."/>
            <person name="Haridas S."/>
            <person name="Chen C."/>
            <person name="Bauer D."/>
            <person name="Andreopoulos W."/>
            <person name="Pangilinan J."/>
            <person name="LaButti K."/>
            <person name="Riley R."/>
            <person name="Lipzen A."/>
            <person name="Clum A."/>
            <person name="Drula E."/>
            <person name="Henrissat B."/>
            <person name="Kohler A."/>
            <person name="Grigoriev I.V."/>
            <person name="Martin F.M."/>
            <person name="Hacquard S."/>
        </authorList>
    </citation>
    <scope>NUCLEOTIDE SEQUENCE</scope>
    <source>
        <strain evidence="9">MPI-CAGE-AT-0147</strain>
    </source>
</reference>
<dbReference type="OrthoDB" id="3462402at2759"/>
<keyword evidence="2" id="KW-0479">Metal-binding</keyword>
<keyword evidence="6" id="KW-0804">Transcription</keyword>
<dbReference type="Pfam" id="PF04082">
    <property type="entry name" value="Fungal_trans"/>
    <property type="match status" value="1"/>
</dbReference>
<sequence>MTRDCGVAKLVAISPRLHPGCGENNCSFVPLPAVTLFCLNPSNRIRASRSRLIFTVVRLRVAAPLDLGMASSHFRDAWASSPSGGGNAHKARRACVDCNRKKTKCDMTLPSCHLCSRTNTPCLYPSRRKKRTVKSRTLVHTTTLQNDVTHHFGTILSTGMKLQYRLLLTTTAEHIADMETASNQGHDVSEGGFAAPNNSNRQEYVLPVGSDAVLNNLGNTHPALLETTSLDNQYLNHSNSANSFVDLELGQPEISMENQPRAILDTLSIPWDSQCFWAADGPATASQTDRLCQGSPDNGLNTDSPDRSVHTVSTADAAISSALLEELVTLYFNKVHCFVPILHRPRFYDQYFSGESSISDDDAARLLRGSLILNAMLALAARFSSDPQGSNPLH</sequence>
<evidence type="ECO:0000256" key="4">
    <source>
        <dbReference type="ARBA" id="ARBA00023015"/>
    </source>
</evidence>
<evidence type="ECO:0000256" key="5">
    <source>
        <dbReference type="ARBA" id="ARBA00023125"/>
    </source>
</evidence>
<dbReference type="InterPro" id="IPR007219">
    <property type="entry name" value="XnlR_reg_dom"/>
</dbReference>
<name>A0A9P9DRR0_9HYPO</name>
<dbReference type="SMART" id="SM00066">
    <property type="entry name" value="GAL4"/>
    <property type="match status" value="1"/>
</dbReference>
<dbReference type="Pfam" id="PF00172">
    <property type="entry name" value="Zn_clus"/>
    <property type="match status" value="1"/>
</dbReference>
<evidence type="ECO:0000256" key="7">
    <source>
        <dbReference type="ARBA" id="ARBA00023242"/>
    </source>
</evidence>
<dbReference type="PANTHER" id="PTHR31313:SF81">
    <property type="entry name" value="TY1 ENHANCER ACTIVATOR"/>
    <property type="match status" value="1"/>
</dbReference>
<gene>
    <name evidence="9" type="ORF">EDB81DRAFT_730716</name>
</gene>
<dbReference type="GO" id="GO:0006351">
    <property type="term" value="P:DNA-templated transcription"/>
    <property type="evidence" value="ECO:0007669"/>
    <property type="project" value="InterPro"/>
</dbReference>
<protein>
    <recommendedName>
        <fullName evidence="8">Zn(2)-C6 fungal-type domain-containing protein</fullName>
    </recommendedName>
</protein>
<dbReference type="CDD" id="cd00067">
    <property type="entry name" value="GAL4"/>
    <property type="match status" value="1"/>
</dbReference>
<dbReference type="PANTHER" id="PTHR31313">
    <property type="entry name" value="TY1 ENHANCER ACTIVATOR"/>
    <property type="match status" value="1"/>
</dbReference>
<accession>A0A9P9DRR0</accession>
<keyword evidence="10" id="KW-1185">Reference proteome</keyword>
<dbReference type="GO" id="GO:0000981">
    <property type="term" value="F:DNA-binding transcription factor activity, RNA polymerase II-specific"/>
    <property type="evidence" value="ECO:0007669"/>
    <property type="project" value="InterPro"/>
</dbReference>
<dbReference type="GO" id="GO:0008270">
    <property type="term" value="F:zinc ion binding"/>
    <property type="evidence" value="ECO:0007669"/>
    <property type="project" value="InterPro"/>
</dbReference>
<organism evidence="9 10">
    <name type="scientific">Dactylonectria macrodidyma</name>
    <dbReference type="NCBI Taxonomy" id="307937"/>
    <lineage>
        <taxon>Eukaryota</taxon>
        <taxon>Fungi</taxon>
        <taxon>Dikarya</taxon>
        <taxon>Ascomycota</taxon>
        <taxon>Pezizomycotina</taxon>
        <taxon>Sordariomycetes</taxon>
        <taxon>Hypocreomycetidae</taxon>
        <taxon>Hypocreales</taxon>
        <taxon>Nectriaceae</taxon>
        <taxon>Dactylonectria</taxon>
    </lineage>
</organism>
<comment type="subcellular location">
    <subcellularLocation>
        <location evidence="1">Nucleus</location>
    </subcellularLocation>
</comment>
<dbReference type="EMBL" id="JAGMUV010000021">
    <property type="protein sequence ID" value="KAH7124480.1"/>
    <property type="molecule type" value="Genomic_DNA"/>
</dbReference>
<dbReference type="Gene3D" id="4.10.240.10">
    <property type="entry name" value="Zn(2)-C6 fungal-type DNA-binding domain"/>
    <property type="match status" value="1"/>
</dbReference>
<keyword evidence="3" id="KW-0862">Zinc</keyword>
<proteinExistence type="predicted"/>
<dbReference type="InterPro" id="IPR051615">
    <property type="entry name" value="Transcr_Regulatory_Elem"/>
</dbReference>
<keyword evidence="7" id="KW-0539">Nucleus</keyword>
<dbReference type="GO" id="GO:0003677">
    <property type="term" value="F:DNA binding"/>
    <property type="evidence" value="ECO:0007669"/>
    <property type="project" value="UniProtKB-KW"/>
</dbReference>
<dbReference type="GO" id="GO:0005634">
    <property type="term" value="C:nucleus"/>
    <property type="evidence" value="ECO:0007669"/>
    <property type="project" value="UniProtKB-SubCell"/>
</dbReference>
<evidence type="ECO:0000256" key="3">
    <source>
        <dbReference type="ARBA" id="ARBA00022833"/>
    </source>
</evidence>
<dbReference type="InterPro" id="IPR001138">
    <property type="entry name" value="Zn2Cys6_DnaBD"/>
</dbReference>
<evidence type="ECO:0000256" key="1">
    <source>
        <dbReference type="ARBA" id="ARBA00004123"/>
    </source>
</evidence>
<comment type="caution">
    <text evidence="9">The sequence shown here is derived from an EMBL/GenBank/DDBJ whole genome shotgun (WGS) entry which is preliminary data.</text>
</comment>
<feature type="domain" description="Zn(2)-C6 fungal-type" evidence="8">
    <location>
        <begin position="94"/>
        <end position="124"/>
    </location>
</feature>
<keyword evidence="4" id="KW-0805">Transcription regulation</keyword>
<evidence type="ECO:0000256" key="6">
    <source>
        <dbReference type="ARBA" id="ARBA00023163"/>
    </source>
</evidence>
<evidence type="ECO:0000313" key="9">
    <source>
        <dbReference type="EMBL" id="KAH7124480.1"/>
    </source>
</evidence>
<dbReference type="InterPro" id="IPR036864">
    <property type="entry name" value="Zn2-C6_fun-type_DNA-bd_sf"/>
</dbReference>
<dbReference type="CDD" id="cd12148">
    <property type="entry name" value="fungal_TF_MHR"/>
    <property type="match status" value="1"/>
</dbReference>
<keyword evidence="5" id="KW-0238">DNA-binding</keyword>